<reference evidence="2 3" key="1">
    <citation type="submission" date="2020-05" db="EMBL/GenBank/DDBJ databases">
        <title>Horizontal transmission and recombination maintain forever young bacterial symbiont genomes.</title>
        <authorList>
            <person name="Russell S.L."/>
            <person name="Pepper-Tunick E."/>
            <person name="Svedberg J."/>
            <person name="Byrne A."/>
            <person name="Ruelas Castillo J."/>
            <person name="Vollmers C."/>
            <person name="Beinart R.A."/>
            <person name="Corbett-Detig R."/>
        </authorList>
    </citation>
    <scope>NUCLEOTIDE SEQUENCE [LARGE SCALE GENOMIC DNA]</scope>
    <source>
        <strain evidence="2">455</strain>
    </source>
</reference>
<evidence type="ECO:0000313" key="3">
    <source>
        <dbReference type="Proteomes" id="UP000568751"/>
    </source>
</evidence>
<accession>A0A853F6P0</accession>
<dbReference type="SUPFAM" id="SSF69318">
    <property type="entry name" value="Integrin alpha N-terminal domain"/>
    <property type="match status" value="1"/>
</dbReference>
<evidence type="ECO:0000256" key="1">
    <source>
        <dbReference type="ARBA" id="ARBA00022729"/>
    </source>
</evidence>
<protein>
    <submittedName>
        <fullName evidence="2">FG-GAP repeat protein</fullName>
    </submittedName>
</protein>
<dbReference type="AlphaFoldDB" id="A0A853F6P0"/>
<dbReference type="InterPro" id="IPR028994">
    <property type="entry name" value="Integrin_alpha_N"/>
</dbReference>
<name>A0A853F6P0_9GAMM</name>
<dbReference type="Pfam" id="PF01839">
    <property type="entry name" value="FG-GAP"/>
    <property type="match status" value="1"/>
</dbReference>
<dbReference type="InterPro" id="IPR013517">
    <property type="entry name" value="FG-GAP"/>
</dbReference>
<organism evidence="2 3">
    <name type="scientific">Candidatus Thiodubiliella endoseptemdiera</name>
    <dbReference type="NCBI Taxonomy" id="2738886"/>
    <lineage>
        <taxon>Bacteria</taxon>
        <taxon>Pseudomonadati</taxon>
        <taxon>Pseudomonadota</taxon>
        <taxon>Gammaproteobacteria</taxon>
        <taxon>Candidatus Pseudothioglobaceae</taxon>
        <taxon>Candidatus Thiodubiliella</taxon>
    </lineage>
</organism>
<proteinExistence type="predicted"/>
<keyword evidence="1" id="KW-0732">Signal</keyword>
<evidence type="ECO:0000313" key="2">
    <source>
        <dbReference type="EMBL" id="NYT28189.1"/>
    </source>
</evidence>
<comment type="caution">
    <text evidence="2">The sequence shown here is derived from an EMBL/GenBank/DDBJ whole genome shotgun (WGS) entry which is preliminary data.</text>
</comment>
<gene>
    <name evidence="2" type="ORF">H0A76_10055</name>
</gene>
<sequence length="31" mass="3398">MADIDGDGDLDLVVGEKNGTLNSLSKYRYHT</sequence>
<dbReference type="Proteomes" id="UP000568751">
    <property type="component" value="Unassembled WGS sequence"/>
</dbReference>
<dbReference type="EMBL" id="JACCHT010000002">
    <property type="protein sequence ID" value="NYT28189.1"/>
    <property type="molecule type" value="Genomic_DNA"/>
</dbReference>